<dbReference type="AlphaFoldDB" id="A0A7S8RGK3"/>
<dbReference type="InterPro" id="IPR015943">
    <property type="entry name" value="WD40/YVTN_repeat-like_dom_sf"/>
</dbReference>
<name>A0A7S8RGK3_9MICO</name>
<evidence type="ECO:0000313" key="2">
    <source>
        <dbReference type="Proteomes" id="UP000594480"/>
    </source>
</evidence>
<dbReference type="InterPro" id="IPR018391">
    <property type="entry name" value="PQQ_b-propeller_rpt"/>
</dbReference>
<dbReference type="InterPro" id="IPR011044">
    <property type="entry name" value="Quino_amine_DH_bsu"/>
</dbReference>
<dbReference type="KEGG" id="msf:IT882_09920"/>
<organism evidence="1 2">
    <name type="scientific">Microbacterium schleiferi</name>
    <dbReference type="NCBI Taxonomy" id="69362"/>
    <lineage>
        <taxon>Bacteria</taxon>
        <taxon>Bacillati</taxon>
        <taxon>Actinomycetota</taxon>
        <taxon>Actinomycetes</taxon>
        <taxon>Micrococcales</taxon>
        <taxon>Microbacteriaceae</taxon>
        <taxon>Microbacterium</taxon>
    </lineage>
</organism>
<evidence type="ECO:0000313" key="1">
    <source>
        <dbReference type="EMBL" id="QPE03637.1"/>
    </source>
</evidence>
<proteinExistence type="predicted"/>
<dbReference type="SMART" id="SM00564">
    <property type="entry name" value="PQQ"/>
    <property type="match status" value="2"/>
</dbReference>
<dbReference type="InterPro" id="IPR051200">
    <property type="entry name" value="Host-pathogen_enzymatic-act"/>
</dbReference>
<reference evidence="1 2" key="1">
    <citation type="submission" date="2020-11" db="EMBL/GenBank/DDBJ databases">
        <title>Amino acid is mineralized and recycled by bacteria in oceanic microbiome.</title>
        <authorList>
            <person name="Zheng L.Y."/>
        </authorList>
    </citation>
    <scope>NUCLEOTIDE SEQUENCE [LARGE SCALE GENOMIC DNA]</scope>
    <source>
        <strain evidence="1 2">A32-1</strain>
    </source>
</reference>
<dbReference type="PANTHER" id="PTHR47197">
    <property type="entry name" value="PROTEIN NIRF"/>
    <property type="match status" value="1"/>
</dbReference>
<dbReference type="Gene3D" id="2.130.10.10">
    <property type="entry name" value="YVTN repeat-like/Quinoprotein amine dehydrogenase"/>
    <property type="match status" value="1"/>
</dbReference>
<dbReference type="Proteomes" id="UP000594480">
    <property type="component" value="Chromosome"/>
</dbReference>
<evidence type="ECO:0008006" key="3">
    <source>
        <dbReference type="Google" id="ProtNLM"/>
    </source>
</evidence>
<sequence>MKGNTMTQHKRRVAFAATVAGISLLAAGCASGTTESPRESDASSNSVDAAEGRIAVGYEGGVAVLDPETLEVVGEFASEDFVRLNAFGDGRTVAVTTSEGFQILDTAEPALTDLVFDATAAGHVVIHGGKTVLFDDGTGTTTIVDTDAFADGYGSLPEATAYTSDAPHHGVSIVLEDGLLLTTVGDENGRTVIVGDYKNDPDDESYLLNAVALIDTAAHSYEVIDLPDEVQYTWRDVARGPGDRAYILSTDGQIHVLDPETGEITDAYPVIEAWEGPAEWQNPHPAIKVDGTIAYVTEPAKNSIHAIDLTTGEVLSSVELDHTPNEIAIS</sequence>
<dbReference type="PROSITE" id="PS51257">
    <property type="entry name" value="PROKAR_LIPOPROTEIN"/>
    <property type="match status" value="1"/>
</dbReference>
<accession>A0A7S8RGK3</accession>
<keyword evidence="2" id="KW-1185">Reference proteome</keyword>
<dbReference type="PANTHER" id="PTHR47197:SF3">
    <property type="entry name" value="DIHYDRO-HEME D1 DEHYDROGENASE"/>
    <property type="match status" value="1"/>
</dbReference>
<dbReference type="EMBL" id="CP064760">
    <property type="protein sequence ID" value="QPE03637.1"/>
    <property type="molecule type" value="Genomic_DNA"/>
</dbReference>
<dbReference type="SUPFAM" id="SSF50969">
    <property type="entry name" value="YVTN repeat-like/Quinoprotein amine dehydrogenase"/>
    <property type="match status" value="1"/>
</dbReference>
<gene>
    <name evidence="1" type="ORF">IT882_09920</name>
</gene>
<protein>
    <recommendedName>
        <fullName evidence="3">Lipoprotein</fullName>
    </recommendedName>
</protein>